<feature type="transmembrane region" description="Helical" evidence="1">
    <location>
        <begin position="6"/>
        <end position="29"/>
    </location>
</feature>
<gene>
    <name evidence="2" type="ORF">FXB38_26725</name>
</gene>
<proteinExistence type="predicted"/>
<dbReference type="EMBL" id="VSSR01000043">
    <property type="protein sequence ID" value="TYL79833.1"/>
    <property type="molecule type" value="Genomic_DNA"/>
</dbReference>
<dbReference type="Proteomes" id="UP000324853">
    <property type="component" value="Unassembled WGS sequence"/>
</dbReference>
<name>A0A5S4WDT3_9BRAD</name>
<evidence type="ECO:0000313" key="3">
    <source>
        <dbReference type="Proteomes" id="UP000324853"/>
    </source>
</evidence>
<dbReference type="AlphaFoldDB" id="A0A5S4WDT3"/>
<reference evidence="2 3" key="1">
    <citation type="submission" date="2019-08" db="EMBL/GenBank/DDBJ databases">
        <title>Bradyrhizobium hipponensis sp. nov., a rhizobium isolated from a Lupinus angustifolius root nodule in Tunisia.</title>
        <authorList>
            <person name="Off K."/>
            <person name="Rejili M."/>
            <person name="Mars M."/>
            <person name="Brachmann A."/>
            <person name="Marin M."/>
        </authorList>
    </citation>
    <scope>NUCLEOTIDE SEQUENCE [LARGE SCALE GENOMIC DNA]</scope>
    <source>
        <strain evidence="2 3">CTAW11</strain>
    </source>
</reference>
<accession>A0A5S4WDT3</accession>
<dbReference type="OrthoDB" id="8256421at2"/>
<keyword evidence="1" id="KW-1133">Transmembrane helix</keyword>
<protein>
    <submittedName>
        <fullName evidence="2">Uncharacterized protein</fullName>
    </submittedName>
</protein>
<keyword evidence="1" id="KW-0472">Membrane</keyword>
<keyword evidence="3" id="KW-1185">Reference proteome</keyword>
<evidence type="ECO:0000313" key="2">
    <source>
        <dbReference type="EMBL" id="TYL79833.1"/>
    </source>
</evidence>
<organism evidence="2 3">
    <name type="scientific">Bradyrhizobium cytisi</name>
    <dbReference type="NCBI Taxonomy" id="515489"/>
    <lineage>
        <taxon>Bacteria</taxon>
        <taxon>Pseudomonadati</taxon>
        <taxon>Pseudomonadota</taxon>
        <taxon>Alphaproteobacteria</taxon>
        <taxon>Hyphomicrobiales</taxon>
        <taxon>Nitrobacteraceae</taxon>
        <taxon>Bradyrhizobium</taxon>
    </lineage>
</organism>
<evidence type="ECO:0000256" key="1">
    <source>
        <dbReference type="SAM" id="Phobius"/>
    </source>
</evidence>
<keyword evidence="1" id="KW-0812">Transmembrane</keyword>
<sequence>MPRTELTRMGIACAVAIVAMSFLALDAIVDVNSSVIAKRIELAQASIADAAMSQHQLASAVQACAHRDQQQPTAVERF</sequence>
<comment type="caution">
    <text evidence="2">The sequence shown here is derived from an EMBL/GenBank/DDBJ whole genome shotgun (WGS) entry which is preliminary data.</text>
</comment>